<reference evidence="1" key="1">
    <citation type="journal article" date="2023" name="G3 (Bethesda)">
        <title>A reference genome for the long-term kleptoplast-retaining sea slug Elysia crispata morphotype clarki.</title>
        <authorList>
            <person name="Eastman K.E."/>
            <person name="Pendleton A.L."/>
            <person name="Shaikh M.A."/>
            <person name="Suttiyut T."/>
            <person name="Ogas R."/>
            <person name="Tomko P."/>
            <person name="Gavelis G."/>
            <person name="Widhalm J.R."/>
            <person name="Wisecaver J.H."/>
        </authorList>
    </citation>
    <scope>NUCLEOTIDE SEQUENCE</scope>
    <source>
        <strain evidence="1">ECLA1</strain>
    </source>
</reference>
<dbReference type="EMBL" id="JAWDGP010000201">
    <property type="protein sequence ID" value="KAK3802998.1"/>
    <property type="molecule type" value="Genomic_DNA"/>
</dbReference>
<keyword evidence="2" id="KW-1185">Reference proteome</keyword>
<comment type="caution">
    <text evidence="1">The sequence shown here is derived from an EMBL/GenBank/DDBJ whole genome shotgun (WGS) entry which is preliminary data.</text>
</comment>
<proteinExistence type="predicted"/>
<protein>
    <submittedName>
        <fullName evidence="1">Uncharacterized protein</fullName>
    </submittedName>
</protein>
<evidence type="ECO:0000313" key="2">
    <source>
        <dbReference type="Proteomes" id="UP001283361"/>
    </source>
</evidence>
<gene>
    <name evidence="1" type="ORF">RRG08_043339</name>
</gene>
<name>A0AAE1BBC9_9GAST</name>
<dbReference type="Proteomes" id="UP001283361">
    <property type="component" value="Unassembled WGS sequence"/>
</dbReference>
<dbReference type="AlphaFoldDB" id="A0AAE1BBC9"/>
<sequence length="176" mass="19211">MQNRSHLTFPDDVSLFVKTVVSHLHSDSGFGGLLSLSQYGGHYTAVRNCLAWRTCDVAQCGRRNSDVALYALLNSDVALYALRNSDVALYALRNSGLAEHELRDSTEDQSGLALFAEPTGSVAAIFHSHGAVPSGQGPRVLAFNLPYTSDLGVNLRFLTWTEHISSRGDESLMCYM</sequence>
<accession>A0AAE1BBC9</accession>
<evidence type="ECO:0000313" key="1">
    <source>
        <dbReference type="EMBL" id="KAK3802998.1"/>
    </source>
</evidence>
<organism evidence="1 2">
    <name type="scientific">Elysia crispata</name>
    <name type="common">lettuce slug</name>
    <dbReference type="NCBI Taxonomy" id="231223"/>
    <lineage>
        <taxon>Eukaryota</taxon>
        <taxon>Metazoa</taxon>
        <taxon>Spiralia</taxon>
        <taxon>Lophotrochozoa</taxon>
        <taxon>Mollusca</taxon>
        <taxon>Gastropoda</taxon>
        <taxon>Heterobranchia</taxon>
        <taxon>Euthyneura</taxon>
        <taxon>Panpulmonata</taxon>
        <taxon>Sacoglossa</taxon>
        <taxon>Placobranchoidea</taxon>
        <taxon>Plakobranchidae</taxon>
        <taxon>Elysia</taxon>
    </lineage>
</organism>